<dbReference type="RefSeq" id="XP_066701929.1">
    <property type="nucleotide sequence ID" value="XM_066842067.1"/>
</dbReference>
<proteinExistence type="predicted"/>
<evidence type="ECO:0000259" key="1">
    <source>
        <dbReference type="Pfam" id="PF00651"/>
    </source>
</evidence>
<evidence type="ECO:0000313" key="2">
    <source>
        <dbReference type="EMBL" id="KAK7956623.1"/>
    </source>
</evidence>
<dbReference type="InterPro" id="IPR011333">
    <property type="entry name" value="SKP1/BTB/POZ_sf"/>
</dbReference>
<accession>A0ABR1QJ15</accession>
<dbReference type="InterPro" id="IPR000210">
    <property type="entry name" value="BTB/POZ_dom"/>
</dbReference>
<comment type="caution">
    <text evidence="2">The sequence shown here is derived from an EMBL/GenBank/DDBJ whole genome shotgun (WGS) entry which is preliminary data.</text>
</comment>
<evidence type="ECO:0000313" key="3">
    <source>
        <dbReference type="Proteomes" id="UP001391051"/>
    </source>
</evidence>
<sequence>MDPDVGDQGDVYRDISLDGDVVLVVGEEKKLRLKVNSQNLSCASKVFRAMFGPNWSEGQGLSKESPKEVELVEDDADAMYAICCVIHHRNDLAPKALSPQQVLQIAIAADKYDLSVALAYARAQWLRSRDIADPKTLAYLMAAARWFDDEPAFIKCGRALVFRCVGSYARLMDDEVLSQMLPSNIPRKLIADNRNPGYLLRSTDILEERRTRVRAELGELISNEAKEGCACGWGARRSKAFQQLARDHSPLKMLWTPVSQVMRNIQTPMVKLVDGPKYCPNRHFTHPPTPYARASQALEDASRKAIICYECVNASSKGTSCTSKHG</sequence>
<dbReference type="EMBL" id="JAQQWE010000004">
    <property type="protein sequence ID" value="KAK7956623.1"/>
    <property type="molecule type" value="Genomic_DNA"/>
</dbReference>
<dbReference type="CDD" id="cd18186">
    <property type="entry name" value="BTB_POZ_ZBTB_KLHL-like"/>
    <property type="match status" value="1"/>
</dbReference>
<dbReference type="Proteomes" id="UP001391051">
    <property type="component" value="Unassembled WGS sequence"/>
</dbReference>
<dbReference type="GeneID" id="92075129"/>
<feature type="domain" description="BTB" evidence="1">
    <location>
        <begin position="20"/>
        <end position="114"/>
    </location>
</feature>
<reference evidence="2 3" key="1">
    <citation type="submission" date="2023-01" db="EMBL/GenBank/DDBJ databases">
        <title>Analysis of 21 Apiospora genomes using comparative genomics revels a genus with tremendous synthesis potential of carbohydrate active enzymes and secondary metabolites.</title>
        <authorList>
            <person name="Sorensen T."/>
        </authorList>
    </citation>
    <scope>NUCLEOTIDE SEQUENCE [LARGE SCALE GENOMIC DNA]</scope>
    <source>
        <strain evidence="2 3">CBS 24483</strain>
    </source>
</reference>
<dbReference type="Pfam" id="PF00651">
    <property type="entry name" value="BTB"/>
    <property type="match status" value="1"/>
</dbReference>
<dbReference type="SUPFAM" id="SSF54695">
    <property type="entry name" value="POZ domain"/>
    <property type="match status" value="1"/>
</dbReference>
<dbReference type="Gene3D" id="3.30.710.10">
    <property type="entry name" value="Potassium Channel Kv1.1, Chain A"/>
    <property type="match status" value="1"/>
</dbReference>
<organism evidence="2 3">
    <name type="scientific">Apiospora aurea</name>
    <dbReference type="NCBI Taxonomy" id="335848"/>
    <lineage>
        <taxon>Eukaryota</taxon>
        <taxon>Fungi</taxon>
        <taxon>Dikarya</taxon>
        <taxon>Ascomycota</taxon>
        <taxon>Pezizomycotina</taxon>
        <taxon>Sordariomycetes</taxon>
        <taxon>Xylariomycetidae</taxon>
        <taxon>Amphisphaeriales</taxon>
        <taxon>Apiosporaceae</taxon>
        <taxon>Apiospora</taxon>
    </lineage>
</organism>
<name>A0ABR1QJ15_9PEZI</name>
<protein>
    <recommendedName>
        <fullName evidence="1">BTB domain-containing protein</fullName>
    </recommendedName>
</protein>
<gene>
    <name evidence="2" type="ORF">PG986_005845</name>
</gene>
<keyword evidence="3" id="KW-1185">Reference proteome</keyword>